<evidence type="ECO:0000256" key="9">
    <source>
        <dbReference type="ARBA" id="ARBA00023669"/>
    </source>
</evidence>
<evidence type="ECO:0000256" key="2">
    <source>
        <dbReference type="ARBA" id="ARBA00012925"/>
    </source>
</evidence>
<evidence type="ECO:0000256" key="10">
    <source>
        <dbReference type="ARBA" id="ARBA00024446"/>
    </source>
</evidence>
<dbReference type="PROSITE" id="PS00705">
    <property type="entry name" value="PROK_CO2_ANHYDRASE_2"/>
    <property type="match status" value="1"/>
</dbReference>
<dbReference type="EMBL" id="CP113797">
    <property type="protein sequence ID" value="WAL60745.1"/>
    <property type="molecule type" value="Genomic_DNA"/>
</dbReference>
<evidence type="ECO:0000313" key="16">
    <source>
        <dbReference type="Proteomes" id="UP001163152"/>
    </source>
</evidence>
<feature type="binding site" evidence="13">
    <location>
        <position position="100"/>
    </location>
    <ligand>
        <name>Zn(2+)</name>
        <dbReference type="ChEBI" id="CHEBI:29105"/>
    </ligand>
</feature>
<reference evidence="15" key="1">
    <citation type="submission" date="2022-12" db="EMBL/GenBank/DDBJ databases">
        <title>Polyphasic identification of a Novel Hot-Spring Cyanobacterium Ocullathermofonsia sinensis gen nov. sp. nov. and Genomic Insights on its Adaptations to the Thermal Habitat.</title>
        <authorList>
            <person name="Daroch M."/>
            <person name="Tang J."/>
            <person name="Jiang Y."/>
        </authorList>
    </citation>
    <scope>NUCLEOTIDE SEQUENCE</scope>
    <source>
        <strain evidence="15">PKUAC-SCTA174</strain>
    </source>
</reference>
<comment type="cofactor">
    <cofactor evidence="13">
        <name>Zn(2+)</name>
        <dbReference type="ChEBI" id="CHEBI:29105"/>
    </cofactor>
    <text evidence="13">Binds 1 zinc ion per subunit.</text>
</comment>
<dbReference type="GO" id="GO:0015976">
    <property type="term" value="P:carbon utilization"/>
    <property type="evidence" value="ECO:0007669"/>
    <property type="project" value="InterPro"/>
</dbReference>
<organism evidence="15 16">
    <name type="scientific">Thermocoleostomius sinensis A174</name>
    <dbReference type="NCBI Taxonomy" id="2016057"/>
    <lineage>
        <taxon>Bacteria</taxon>
        <taxon>Bacillati</taxon>
        <taxon>Cyanobacteriota</taxon>
        <taxon>Cyanophyceae</taxon>
        <taxon>Oculatellales</taxon>
        <taxon>Oculatellaceae</taxon>
        <taxon>Thermocoleostomius</taxon>
    </lineage>
</organism>
<dbReference type="AlphaFoldDB" id="A0A9E8ZCI4"/>
<gene>
    <name evidence="15" type="ORF">OXH18_01735</name>
</gene>
<dbReference type="Gene3D" id="3.40.1050.10">
    <property type="entry name" value="Carbonic anhydrase"/>
    <property type="match status" value="1"/>
</dbReference>
<dbReference type="Proteomes" id="UP001163152">
    <property type="component" value="Chromosome"/>
</dbReference>
<comment type="catalytic activity">
    <reaction evidence="12 14">
        <text>hydrogencarbonate + H(+) = CO2 + H2O</text>
        <dbReference type="Rhea" id="RHEA:10748"/>
        <dbReference type="ChEBI" id="CHEBI:15377"/>
        <dbReference type="ChEBI" id="CHEBI:15378"/>
        <dbReference type="ChEBI" id="CHEBI:16526"/>
        <dbReference type="ChEBI" id="CHEBI:17544"/>
        <dbReference type="EC" id="4.2.1.1"/>
    </reaction>
</comment>
<keyword evidence="4 13" id="KW-0479">Metal-binding</keyword>
<feature type="binding site" evidence="13">
    <location>
        <position position="103"/>
    </location>
    <ligand>
        <name>Zn(2+)</name>
        <dbReference type="ChEBI" id="CHEBI:29105"/>
    </ligand>
</feature>
<dbReference type="RefSeq" id="WP_268610705.1">
    <property type="nucleotide sequence ID" value="NZ_CP113797.1"/>
</dbReference>
<comment type="function">
    <text evidence="14">Reversible hydration of carbon dioxide.</text>
</comment>
<evidence type="ECO:0000256" key="11">
    <source>
        <dbReference type="ARBA" id="ARBA00031969"/>
    </source>
</evidence>
<evidence type="ECO:0000256" key="4">
    <source>
        <dbReference type="ARBA" id="ARBA00022723"/>
    </source>
</evidence>
<keyword evidence="16" id="KW-1185">Reference proteome</keyword>
<evidence type="ECO:0000256" key="1">
    <source>
        <dbReference type="ARBA" id="ARBA00006217"/>
    </source>
</evidence>
<keyword evidence="5 13" id="KW-0862">Zinc</keyword>
<comment type="similarity">
    <text evidence="1 14">Belongs to the beta-class carbonic anhydrase family.</text>
</comment>
<dbReference type="GO" id="GO:0015977">
    <property type="term" value="P:carbon fixation"/>
    <property type="evidence" value="ECO:0007669"/>
    <property type="project" value="UniProtKB-KW"/>
</dbReference>
<dbReference type="Pfam" id="PF00484">
    <property type="entry name" value="Pro_CA"/>
    <property type="match status" value="1"/>
</dbReference>
<dbReference type="GO" id="GO:0031470">
    <property type="term" value="C:carboxysome"/>
    <property type="evidence" value="ECO:0007669"/>
    <property type="project" value="UniProtKB-SubCell"/>
</dbReference>
<evidence type="ECO:0000256" key="6">
    <source>
        <dbReference type="ARBA" id="ARBA00023239"/>
    </source>
</evidence>
<keyword evidence="7" id="KW-0120">Carbon dioxide fixation</keyword>
<evidence type="ECO:0000256" key="12">
    <source>
        <dbReference type="ARBA" id="ARBA00048348"/>
    </source>
</evidence>
<evidence type="ECO:0000256" key="8">
    <source>
        <dbReference type="ARBA" id="ARBA00023587"/>
    </source>
</evidence>
<protein>
    <recommendedName>
        <fullName evidence="3 14">Carbonic anhydrase</fullName>
        <ecNumber evidence="2 14">4.2.1.1</ecNumber>
    </recommendedName>
    <alternativeName>
        <fullName evidence="11 14">Carbonate dehydratase</fullName>
    </alternativeName>
</protein>
<dbReference type="InterPro" id="IPR036874">
    <property type="entry name" value="Carbonic_anhydrase_sf"/>
</dbReference>
<feature type="binding site" evidence="13">
    <location>
        <position position="41"/>
    </location>
    <ligand>
        <name>Zn(2+)</name>
        <dbReference type="ChEBI" id="CHEBI:29105"/>
    </ligand>
</feature>
<keyword evidence="6 14" id="KW-0456">Lyase</keyword>
<dbReference type="KEGG" id="tsin:OXH18_01735"/>
<comment type="subcellular location">
    <subcellularLocation>
        <location evidence="8">Carboxysome</location>
    </subcellularLocation>
</comment>
<dbReference type="SUPFAM" id="SSF53056">
    <property type="entry name" value="beta-carbonic anhydrase, cab"/>
    <property type="match status" value="1"/>
</dbReference>
<dbReference type="CDD" id="cd00884">
    <property type="entry name" value="beta_CA_cladeB"/>
    <property type="match status" value="1"/>
</dbReference>
<dbReference type="SMART" id="SM00947">
    <property type="entry name" value="Pro_CA"/>
    <property type="match status" value="1"/>
</dbReference>
<evidence type="ECO:0000256" key="13">
    <source>
        <dbReference type="PIRSR" id="PIRSR601765-1"/>
    </source>
</evidence>
<keyword evidence="10" id="KW-1283">Bacterial microcompartment</keyword>
<evidence type="ECO:0000256" key="7">
    <source>
        <dbReference type="ARBA" id="ARBA00023300"/>
    </source>
</evidence>
<dbReference type="InterPro" id="IPR015892">
    <property type="entry name" value="Carbonic_anhydrase_CS"/>
</dbReference>
<dbReference type="FunFam" id="3.40.1050.10:FF:000003">
    <property type="entry name" value="Carbonic anhydrase"/>
    <property type="match status" value="1"/>
</dbReference>
<feature type="binding site" evidence="13">
    <location>
        <position position="43"/>
    </location>
    <ligand>
        <name>Zn(2+)</name>
        <dbReference type="ChEBI" id="CHEBI:29105"/>
    </ligand>
</feature>
<dbReference type="GO" id="GO:0004089">
    <property type="term" value="F:carbonate dehydratase activity"/>
    <property type="evidence" value="ECO:0007669"/>
    <property type="project" value="UniProtKB-UniRule"/>
</dbReference>
<evidence type="ECO:0000256" key="5">
    <source>
        <dbReference type="ARBA" id="ARBA00022833"/>
    </source>
</evidence>
<dbReference type="PANTHER" id="PTHR11002:SF76">
    <property type="entry name" value="CARBONIC ANHYDRASE"/>
    <property type="match status" value="1"/>
</dbReference>
<dbReference type="PANTHER" id="PTHR11002">
    <property type="entry name" value="CARBONIC ANHYDRASE"/>
    <property type="match status" value="1"/>
</dbReference>
<evidence type="ECO:0000256" key="3">
    <source>
        <dbReference type="ARBA" id="ARBA00014628"/>
    </source>
</evidence>
<dbReference type="GO" id="GO:0008270">
    <property type="term" value="F:zinc ion binding"/>
    <property type="evidence" value="ECO:0007669"/>
    <property type="project" value="UniProtKB-UniRule"/>
</dbReference>
<proteinExistence type="inferred from homology"/>
<accession>A0A9E8ZCI4</accession>
<evidence type="ECO:0000313" key="15">
    <source>
        <dbReference type="EMBL" id="WAL60745.1"/>
    </source>
</evidence>
<dbReference type="PROSITE" id="PS00704">
    <property type="entry name" value="PROK_CO2_ANHYDRASE_1"/>
    <property type="match status" value="1"/>
</dbReference>
<evidence type="ECO:0000256" key="14">
    <source>
        <dbReference type="RuleBase" id="RU003956"/>
    </source>
</evidence>
<dbReference type="InterPro" id="IPR045066">
    <property type="entry name" value="Beta_CA_cladeB"/>
</dbReference>
<dbReference type="EC" id="4.2.1.1" evidence="2 14"/>
<keyword evidence="9" id="KW-1282">Carboxysome</keyword>
<dbReference type="InterPro" id="IPR001765">
    <property type="entry name" value="Carbonic_anhydrase"/>
</dbReference>
<name>A0A9E8ZCI4_9CYAN</name>
<sequence>MSMAGIINGLNEFHNHHFKTYRELFQQLSHGQSPEVLFITCSDSRIDPFLITQAQPGDLFVVRNVGNIIPTYNSTNNAEGAAIEYAVQALGIKDIIICGHSHCGAMKGLLQIGNLAEEMPLVYDWLKHHAEATRRLIVDNYSDQEYAPEELLKIAVKQNVLTQVENLKTYPVIRSKLHAGTLNLHAWVYELASGVVFAYNASVGLFIPLEQRSFPVPDPLLEKDSRGRWLWLQALLGGMNTK</sequence>